<dbReference type="InterPro" id="IPR004919">
    <property type="entry name" value="GmrSD_N"/>
</dbReference>
<name>A0A930XWC5_9FLAO</name>
<dbReference type="RefSeq" id="WP_194312472.1">
    <property type="nucleotide sequence ID" value="NZ_JADHEC010000026.1"/>
</dbReference>
<evidence type="ECO:0000313" key="3">
    <source>
        <dbReference type="Proteomes" id="UP000646211"/>
    </source>
</evidence>
<sequence>MSQEIKLKQSIPSNTIKIIELYNKIEANLLDTSPNFQRKLVWKKQHKYAFINTVLLNYPFPEIYIASSEIDVNSFQAKEIVVDGQQRLNAIVDYIKGINDFSNQNKIKAFNELSVLEKKEFLNYPVSMKDLKDLPENIVKEIFRRINSTEYSLNTNEILNAQFGDGEFAIFCKQLADAKYEVSERETDVLITEEKRKIFNSFFLNNNIFTENDIKRMFDSQYVMLITSTLFEGKYFGRSLRINDYLEKYNFEFKNYDQILDVILNSIEIISKLKLSKNSYWFNKPNLFSLIIELTKIDTSKLVFEDLERALFDLENKVDLYFNGDEEDMKLLTSDETKFFEVSRQGSHELSAREHRGKVVSSILRQSTIENNDISIKEESIEEKNINYLNQKNIQFSKLIPTETGLTKGIMDAISGLREFLKVRNYHNYEDQKLGPDNKVKKIAKFKNLTDEIDTEISLYRSNGRGDYRIWFTSLKDFANPQDELALYIDEGVLKVLNLSKYDYTNVF</sequence>
<protein>
    <submittedName>
        <fullName evidence="2">DUF262 domain-containing protein</fullName>
    </submittedName>
</protein>
<dbReference type="PANTHER" id="PTHR39639:SF1">
    <property type="entry name" value="DUF262 DOMAIN-CONTAINING PROTEIN"/>
    <property type="match status" value="1"/>
</dbReference>
<accession>A0A930XWC5</accession>
<comment type="caution">
    <text evidence="2">The sequence shown here is derived from an EMBL/GenBank/DDBJ whole genome shotgun (WGS) entry which is preliminary data.</text>
</comment>
<gene>
    <name evidence="2" type="ORF">IR213_11595</name>
</gene>
<dbReference type="Pfam" id="PF03235">
    <property type="entry name" value="GmrSD_N"/>
    <property type="match status" value="1"/>
</dbReference>
<evidence type="ECO:0000259" key="1">
    <source>
        <dbReference type="Pfam" id="PF03235"/>
    </source>
</evidence>
<reference evidence="2" key="1">
    <citation type="submission" date="2020-11" db="EMBL/GenBank/DDBJ databases">
        <title>Genome of Flavobacterium soyangense.</title>
        <authorList>
            <person name="Liu Q."/>
            <person name="Xin Y.-H."/>
        </authorList>
    </citation>
    <scope>NUCLEOTIDE SEQUENCE</scope>
    <source>
        <strain evidence="2">CGMCC 1.13493</strain>
    </source>
</reference>
<dbReference type="Proteomes" id="UP000646211">
    <property type="component" value="Unassembled WGS sequence"/>
</dbReference>
<dbReference type="AlphaFoldDB" id="A0A930XWC5"/>
<proteinExistence type="predicted"/>
<keyword evidence="3" id="KW-1185">Reference proteome</keyword>
<dbReference type="PANTHER" id="PTHR39639">
    <property type="entry name" value="CHROMOSOME 16, WHOLE GENOME SHOTGUN SEQUENCE"/>
    <property type="match status" value="1"/>
</dbReference>
<evidence type="ECO:0000313" key="2">
    <source>
        <dbReference type="EMBL" id="MBF2709231.1"/>
    </source>
</evidence>
<feature type="domain" description="GmrSD restriction endonucleases N-terminal" evidence="1">
    <location>
        <begin position="19"/>
        <end position="163"/>
    </location>
</feature>
<organism evidence="2 3">
    <name type="scientific">Flavobacterium soyangense</name>
    <dbReference type="NCBI Taxonomy" id="2023265"/>
    <lineage>
        <taxon>Bacteria</taxon>
        <taxon>Pseudomonadati</taxon>
        <taxon>Bacteroidota</taxon>
        <taxon>Flavobacteriia</taxon>
        <taxon>Flavobacteriales</taxon>
        <taxon>Flavobacteriaceae</taxon>
        <taxon>Flavobacterium</taxon>
    </lineage>
</organism>
<dbReference type="EMBL" id="JADHEC010000026">
    <property type="protein sequence ID" value="MBF2709231.1"/>
    <property type="molecule type" value="Genomic_DNA"/>
</dbReference>